<dbReference type="AlphaFoldDB" id="C6W4L2"/>
<dbReference type="Proteomes" id="UP000002011">
    <property type="component" value="Chromosome"/>
</dbReference>
<feature type="domain" description="LysM" evidence="3">
    <location>
        <begin position="803"/>
        <end position="846"/>
    </location>
</feature>
<evidence type="ECO:0000256" key="2">
    <source>
        <dbReference type="SAM" id="SignalP"/>
    </source>
</evidence>
<evidence type="ECO:0000313" key="4">
    <source>
        <dbReference type="EMBL" id="ACT94113.1"/>
    </source>
</evidence>
<feature type="compositionally biased region" description="Basic and acidic residues" evidence="1">
    <location>
        <begin position="615"/>
        <end position="634"/>
    </location>
</feature>
<keyword evidence="5" id="KW-1185">Reference proteome</keyword>
<feature type="compositionally biased region" description="Basic and acidic residues" evidence="1">
    <location>
        <begin position="493"/>
        <end position="504"/>
    </location>
</feature>
<dbReference type="SUPFAM" id="SSF53955">
    <property type="entry name" value="Lysozyme-like"/>
    <property type="match status" value="1"/>
</dbReference>
<dbReference type="PANTHER" id="PTHR33734">
    <property type="entry name" value="LYSM DOMAIN-CONTAINING GPI-ANCHORED PROTEIN 2"/>
    <property type="match status" value="1"/>
</dbReference>
<dbReference type="Pfam" id="PF01476">
    <property type="entry name" value="LysM"/>
    <property type="match status" value="4"/>
</dbReference>
<evidence type="ECO:0000256" key="1">
    <source>
        <dbReference type="SAM" id="MobiDB-lite"/>
    </source>
</evidence>
<reference evidence="4 5" key="1">
    <citation type="journal article" date="2009" name="Stand. Genomic Sci.">
        <title>Complete genome sequence of Dyadobacter fermentans type strain (NS114).</title>
        <authorList>
            <person name="Lang E."/>
            <person name="Lapidus A."/>
            <person name="Chertkov O."/>
            <person name="Brettin T."/>
            <person name="Detter J.C."/>
            <person name="Han C."/>
            <person name="Copeland A."/>
            <person name="Glavina Del Rio T."/>
            <person name="Nolan M."/>
            <person name="Chen F."/>
            <person name="Lucas S."/>
            <person name="Tice H."/>
            <person name="Cheng J.F."/>
            <person name="Land M."/>
            <person name="Hauser L."/>
            <person name="Chang Y.J."/>
            <person name="Jeffries C.D."/>
            <person name="Kopitz M."/>
            <person name="Bruce D."/>
            <person name="Goodwin L."/>
            <person name="Pitluck S."/>
            <person name="Ovchinnikova G."/>
            <person name="Pati A."/>
            <person name="Ivanova N."/>
            <person name="Mavrommatis K."/>
            <person name="Chen A."/>
            <person name="Palaniappan K."/>
            <person name="Chain P."/>
            <person name="Bristow J."/>
            <person name="Eisen J.A."/>
            <person name="Markowitz V."/>
            <person name="Hugenholtz P."/>
            <person name="Goker M."/>
            <person name="Rohde M."/>
            <person name="Kyrpides N.C."/>
            <person name="Klenk H.P."/>
        </authorList>
    </citation>
    <scope>NUCLEOTIDE SEQUENCE [LARGE SCALE GENOMIC DNA]</scope>
    <source>
        <strain evidence="5">ATCC 700827 / DSM 18053 / CIP 107007 / KCTC 52180 / NS114</strain>
    </source>
</reference>
<feature type="domain" description="LysM" evidence="3">
    <location>
        <begin position="654"/>
        <end position="698"/>
    </location>
</feature>
<dbReference type="eggNOG" id="COG0741">
    <property type="taxonomic scope" value="Bacteria"/>
</dbReference>
<keyword evidence="2" id="KW-0732">Signal</keyword>
<dbReference type="CDD" id="cd00118">
    <property type="entry name" value="LysM"/>
    <property type="match status" value="4"/>
</dbReference>
<dbReference type="CDD" id="cd16894">
    <property type="entry name" value="MltD-like"/>
    <property type="match status" value="1"/>
</dbReference>
<dbReference type="PROSITE" id="PS51782">
    <property type="entry name" value="LYSM"/>
    <property type="match status" value="4"/>
</dbReference>
<dbReference type="EMBL" id="CP001619">
    <property type="protein sequence ID" value="ACT94113.1"/>
    <property type="molecule type" value="Genomic_DNA"/>
</dbReference>
<evidence type="ECO:0000259" key="3">
    <source>
        <dbReference type="PROSITE" id="PS51782"/>
    </source>
</evidence>
<feature type="compositionally biased region" description="Polar residues" evidence="1">
    <location>
        <begin position="599"/>
        <end position="611"/>
    </location>
</feature>
<sequence>MARTPINNIISFVIALLLTSNAVFAQAPEIPSSVSFGGITVKFDRGAQDIIEEDVKSLMSNKKFWEEKMDRAIMHFPIVEGILMDEEVPIDFKYLAVQESSFRPDVVSSSNAVGYWQFKPETARELNLRVDNDIDERKNISSSTHAAAWYLKKNNQQFNNWVTTLYSYYQGAGGVKKVVPASWAYAREVTLTSKTDRYMLRFFAHKIALEAGIERYKSPNAFVLMESDYGKGQSLDDIARSLGVPAAELKNHNRWLNDDKIPNDREYLVTLPVPVDQVASVREKLSLPPRQTAVASVYEDTGYPVLKKSAVQLDEPNSPTLYEINGLPGIEARAGDQPRTLAKAAGIRTPRFMRYNDLLADMPLVPGQVYYLSRKRKKADVPSHVARPGDTWLSVSQQYGIRLVNLLKFNRTTSRNYPIQTGQVLFLNKKRPRKQPIEIIAPPQPTSPAKKDSVIAVVPQKAPVSATTSPAASNNNIPANASGRKKYTPVLVEKSENSPAKEPETVASSPSGASTSGGTSSSAAVAGATVAGVASAAGNAAGSAAGLYKPSGKTSPNAPAPNDDRVVIITQDDTNSTFKSAEEERPVAKPGSPAKVITPNDTRTTASSGSVYSRMRAERDAEAAKEAPAKKESEPANWSNAEEKAVTTSSTAPAYHTVQSGDTYFGIASKYNLSLRELLTLNNRTAQSRLVSGQRLIVSKAGEAPAAPAKVAVERPAPASTFKTPEEIKEETRLSATPGSEFHTVQSGQTYYSISKAYGISIKELLELNNLTDSDRLKSGQKLRVKKGEGGEAASASQPSGTQTHTVAPGETLFRIAQTYHTNVEDIKKLNNMSGNSVMVGQKLKIPQQ</sequence>
<gene>
    <name evidence="4" type="ordered locus">Dfer_2898</name>
</gene>
<dbReference type="SMART" id="SM00257">
    <property type="entry name" value="LysM"/>
    <property type="match status" value="5"/>
</dbReference>
<dbReference type="Gene3D" id="3.10.350.10">
    <property type="entry name" value="LysM domain"/>
    <property type="match status" value="4"/>
</dbReference>
<dbReference type="PANTHER" id="PTHR33734:SF22">
    <property type="entry name" value="MEMBRANE-BOUND LYTIC MUREIN TRANSGLYCOSYLASE D"/>
    <property type="match status" value="1"/>
</dbReference>
<organism evidence="4 5">
    <name type="scientific">Dyadobacter fermentans (strain ATCC 700827 / DSM 18053 / CIP 107007 / KCTC 52180 / NS114)</name>
    <dbReference type="NCBI Taxonomy" id="471854"/>
    <lineage>
        <taxon>Bacteria</taxon>
        <taxon>Pseudomonadati</taxon>
        <taxon>Bacteroidota</taxon>
        <taxon>Cytophagia</taxon>
        <taxon>Cytophagales</taxon>
        <taxon>Spirosomataceae</taxon>
        <taxon>Dyadobacter</taxon>
    </lineage>
</organism>
<dbReference type="InterPro" id="IPR018392">
    <property type="entry name" value="LysM"/>
</dbReference>
<dbReference type="Pfam" id="PF01464">
    <property type="entry name" value="SLT"/>
    <property type="match status" value="1"/>
</dbReference>
<feature type="domain" description="LysM" evidence="3">
    <location>
        <begin position="382"/>
        <end position="427"/>
    </location>
</feature>
<dbReference type="InterPro" id="IPR008258">
    <property type="entry name" value="Transglycosylase_SLT_dom_1"/>
</dbReference>
<feature type="region of interest" description="Disordered" evidence="1">
    <location>
        <begin position="463"/>
        <end position="522"/>
    </location>
</feature>
<dbReference type="SUPFAM" id="SSF54106">
    <property type="entry name" value="LysM domain"/>
    <property type="match status" value="4"/>
</dbReference>
<dbReference type="RefSeq" id="WP_015812363.1">
    <property type="nucleotide sequence ID" value="NC_013037.1"/>
</dbReference>
<dbReference type="InterPro" id="IPR036779">
    <property type="entry name" value="LysM_dom_sf"/>
</dbReference>
<feature type="compositionally biased region" description="Polar residues" evidence="1">
    <location>
        <begin position="795"/>
        <end position="806"/>
    </location>
</feature>
<proteinExistence type="predicted"/>
<dbReference type="InterPro" id="IPR023346">
    <property type="entry name" value="Lysozyme-like_dom_sf"/>
</dbReference>
<dbReference type="KEGG" id="dfe:Dfer_2898"/>
<dbReference type="HOGENOM" id="CLU_023847_0_0_10"/>
<dbReference type="eggNOG" id="COG1388">
    <property type="taxonomic scope" value="Bacteria"/>
</dbReference>
<dbReference type="OrthoDB" id="977752at2"/>
<accession>C6W4L2</accession>
<feature type="chain" id="PRO_5002972462" evidence="2">
    <location>
        <begin position="26"/>
        <end position="849"/>
    </location>
</feature>
<dbReference type="GO" id="GO:0008932">
    <property type="term" value="F:lytic endotransglycosylase activity"/>
    <property type="evidence" value="ECO:0007669"/>
    <property type="project" value="TreeGrafter"/>
</dbReference>
<dbReference type="STRING" id="471854.Dfer_2898"/>
<feature type="compositionally biased region" description="Low complexity" evidence="1">
    <location>
        <begin position="505"/>
        <end position="522"/>
    </location>
</feature>
<dbReference type="CAZy" id="CBM50">
    <property type="family name" value="Carbohydrate-Binding Module Family 50"/>
</dbReference>
<dbReference type="Gene3D" id="1.10.530.10">
    <property type="match status" value="1"/>
</dbReference>
<evidence type="ECO:0000313" key="5">
    <source>
        <dbReference type="Proteomes" id="UP000002011"/>
    </source>
</evidence>
<dbReference type="CAZy" id="GH23">
    <property type="family name" value="Glycoside Hydrolase Family 23"/>
</dbReference>
<name>C6W4L2_DYAFD</name>
<feature type="domain" description="LysM" evidence="3">
    <location>
        <begin position="741"/>
        <end position="785"/>
    </location>
</feature>
<feature type="region of interest" description="Disordered" evidence="1">
    <location>
        <begin position="539"/>
        <end position="642"/>
    </location>
</feature>
<feature type="compositionally biased region" description="Low complexity" evidence="1">
    <location>
        <begin position="463"/>
        <end position="482"/>
    </location>
</feature>
<protein>
    <submittedName>
        <fullName evidence="4">Lytic transglycosylase catalytic</fullName>
    </submittedName>
</protein>
<feature type="region of interest" description="Disordered" evidence="1">
    <location>
        <begin position="784"/>
        <end position="808"/>
    </location>
</feature>
<feature type="signal peptide" evidence="2">
    <location>
        <begin position="1"/>
        <end position="25"/>
    </location>
</feature>